<keyword evidence="1" id="KW-0472">Membrane</keyword>
<feature type="transmembrane region" description="Helical" evidence="1">
    <location>
        <begin position="21"/>
        <end position="40"/>
    </location>
</feature>
<keyword evidence="1" id="KW-1133">Transmembrane helix</keyword>
<gene>
    <name evidence="2" type="ORF">CATYP_05690</name>
</gene>
<keyword evidence="1" id="KW-0812">Transmembrane</keyword>
<keyword evidence="3" id="KW-1185">Reference proteome</keyword>
<proteinExistence type="predicted"/>
<sequence length="93" mass="9913">MTAENRSTDKHSAGVFDIRNVIAALLGLYGVVLIICSFALDPGVNPDTGMPKEPVDNLITGVGLVVVAAVFFAWAKLRPILVPDEEAQVQEHA</sequence>
<reference evidence="2 3" key="1">
    <citation type="submission" date="2014-07" db="EMBL/GenBank/DDBJ databases">
        <title>Complete genome sequence of Corynebacterium atypicum DSM 44849: identifiction of the mycolic acid biosynthesis genes.</title>
        <authorList>
            <person name="Tippelt A."/>
            <person name="Mollmann S."/>
            <person name="Albersmeier A."/>
            <person name="Jaenicke S."/>
            <person name="Ruckert C."/>
            <person name="Tauch A."/>
        </authorList>
    </citation>
    <scope>NUCLEOTIDE SEQUENCE [LARGE SCALE GENOMIC DNA]</scope>
    <source>
        <strain evidence="2 3">R2070</strain>
    </source>
</reference>
<dbReference type="EMBL" id="CP008944">
    <property type="protein sequence ID" value="AIG64191.1"/>
    <property type="molecule type" value="Genomic_DNA"/>
</dbReference>
<accession>A0ABN4DFQ2</accession>
<protein>
    <recommendedName>
        <fullName evidence="4">Cell wall anchor protein</fullName>
    </recommendedName>
</protein>
<dbReference type="RefSeq" id="WP_038605592.1">
    <property type="nucleotide sequence ID" value="NZ_CP008944.1"/>
</dbReference>
<evidence type="ECO:0000256" key="1">
    <source>
        <dbReference type="SAM" id="Phobius"/>
    </source>
</evidence>
<evidence type="ECO:0000313" key="2">
    <source>
        <dbReference type="EMBL" id="AIG64191.1"/>
    </source>
</evidence>
<dbReference type="Proteomes" id="UP000028504">
    <property type="component" value="Chromosome"/>
</dbReference>
<feature type="transmembrane region" description="Helical" evidence="1">
    <location>
        <begin position="55"/>
        <end position="75"/>
    </location>
</feature>
<evidence type="ECO:0008006" key="4">
    <source>
        <dbReference type="Google" id="ProtNLM"/>
    </source>
</evidence>
<organism evidence="2 3">
    <name type="scientific">Corynebacterium atypicum</name>
    <dbReference type="NCBI Taxonomy" id="191610"/>
    <lineage>
        <taxon>Bacteria</taxon>
        <taxon>Bacillati</taxon>
        <taxon>Actinomycetota</taxon>
        <taxon>Actinomycetes</taxon>
        <taxon>Mycobacteriales</taxon>
        <taxon>Corynebacteriaceae</taxon>
        <taxon>Corynebacterium</taxon>
    </lineage>
</organism>
<evidence type="ECO:0000313" key="3">
    <source>
        <dbReference type="Proteomes" id="UP000028504"/>
    </source>
</evidence>
<name>A0ABN4DFQ2_9CORY</name>